<evidence type="ECO:0000313" key="2">
    <source>
        <dbReference type="EMBL" id="MBC3898894.1"/>
    </source>
</evidence>
<keyword evidence="3" id="KW-1185">Reference proteome</keyword>
<evidence type="ECO:0000259" key="1">
    <source>
        <dbReference type="Pfam" id="PF13240"/>
    </source>
</evidence>
<comment type="caution">
    <text evidence="2">The sequence shown here is derived from an EMBL/GenBank/DDBJ whole genome shotgun (WGS) entry which is preliminary data.</text>
</comment>
<name>A0ABR6YUQ1_9FIRM</name>
<dbReference type="Proteomes" id="UP000622405">
    <property type="component" value="Unassembled WGS sequence"/>
</dbReference>
<gene>
    <name evidence="2" type="ORF">GH811_04610</name>
</gene>
<reference evidence="2 3" key="1">
    <citation type="journal article" date="2020" name="mSystems">
        <title>Defining Genomic and Predicted Metabolic Features of the Acetobacterium Genus.</title>
        <authorList>
            <person name="Ross D.E."/>
            <person name="Marshall C.W."/>
            <person name="Gulliver D."/>
            <person name="May H.D."/>
            <person name="Norman R.S."/>
        </authorList>
    </citation>
    <scope>NUCLEOTIDE SEQUENCE [LARGE SCALE GENOMIC DNA]</scope>
    <source>
        <strain evidence="2 3">DSM 4132</strain>
    </source>
</reference>
<evidence type="ECO:0000313" key="3">
    <source>
        <dbReference type="Proteomes" id="UP000622405"/>
    </source>
</evidence>
<dbReference type="EMBL" id="WJBE01000003">
    <property type="protein sequence ID" value="MBC3898894.1"/>
    <property type="molecule type" value="Genomic_DNA"/>
</dbReference>
<feature type="domain" description="Zinc-ribbon" evidence="1">
    <location>
        <begin position="194"/>
        <end position="213"/>
    </location>
</feature>
<proteinExistence type="predicted"/>
<dbReference type="RefSeq" id="WP_186893490.1">
    <property type="nucleotide sequence ID" value="NZ_WJBE01000003.1"/>
</dbReference>
<organism evidence="2 3">
    <name type="scientific">Acetobacterium malicum</name>
    <dbReference type="NCBI Taxonomy" id="52692"/>
    <lineage>
        <taxon>Bacteria</taxon>
        <taxon>Bacillati</taxon>
        <taxon>Bacillota</taxon>
        <taxon>Clostridia</taxon>
        <taxon>Eubacteriales</taxon>
        <taxon>Eubacteriaceae</taxon>
        <taxon>Acetobacterium</taxon>
    </lineage>
</organism>
<dbReference type="Pfam" id="PF13240">
    <property type="entry name" value="Zn_Ribbon_1"/>
    <property type="match status" value="1"/>
</dbReference>
<sequence length="218" mass="24305">METMTWSLPTSPAGELPVIVSEYLLNPLGIFVKREKRMPKKAGLTALTGFRIGYAAVPGTDYRAAPMDRNAILWHKITRIKEAGEGCLIVSGNRQDTIDLCFDPVNRTAVQAFIKTMRQQHPTIGAPDDVAASWLCWRDDDDWGDAQLSLAEMVAQENDTERFIELEIFEETRLPGVRDNAVPEMPVTAERLAFCSQCGTALGLDDNFCPECGLRQRD</sequence>
<accession>A0ABR6YUQ1</accession>
<protein>
    <recommendedName>
        <fullName evidence="1">Zinc-ribbon domain-containing protein</fullName>
    </recommendedName>
</protein>
<dbReference type="InterPro" id="IPR026870">
    <property type="entry name" value="Zinc_ribbon_dom"/>
</dbReference>